<dbReference type="NCBIfam" id="NF004482">
    <property type="entry name" value="PRK05815.2-4"/>
    <property type="match status" value="1"/>
</dbReference>
<evidence type="ECO:0000256" key="8">
    <source>
        <dbReference type="ARBA" id="ARBA00023065"/>
    </source>
</evidence>
<accession>A0A1E3VWD7</accession>
<evidence type="ECO:0000256" key="6">
    <source>
        <dbReference type="ARBA" id="ARBA00022781"/>
    </source>
</evidence>
<dbReference type="SUPFAM" id="SSF81336">
    <property type="entry name" value="F1F0 ATP synthase subunit A"/>
    <property type="match status" value="1"/>
</dbReference>
<keyword evidence="7 11" id="KW-1133">Transmembrane helix</keyword>
<dbReference type="Proteomes" id="UP000094472">
    <property type="component" value="Unassembled WGS sequence"/>
</dbReference>
<dbReference type="RefSeq" id="WP_069441682.1">
    <property type="nucleotide sequence ID" value="NZ_LPWF01000024.1"/>
</dbReference>
<gene>
    <name evidence="11" type="primary">atpB</name>
    <name evidence="13" type="ORF">AUC69_01680</name>
</gene>
<comment type="function">
    <text evidence="11 12">Key component of the proton channel; it plays a direct role in the translocation of protons across the membrane.</text>
</comment>
<evidence type="ECO:0000256" key="5">
    <source>
        <dbReference type="ARBA" id="ARBA00022692"/>
    </source>
</evidence>
<keyword evidence="10 11" id="KW-0066">ATP synthesis</keyword>
<evidence type="ECO:0000313" key="14">
    <source>
        <dbReference type="Proteomes" id="UP000094472"/>
    </source>
</evidence>
<evidence type="ECO:0000256" key="12">
    <source>
        <dbReference type="RuleBase" id="RU000483"/>
    </source>
</evidence>
<comment type="subcellular location">
    <subcellularLocation>
        <location evidence="11 12">Cell membrane</location>
        <topology evidence="11 12">Multi-pass membrane protein</topology>
    </subcellularLocation>
    <subcellularLocation>
        <location evidence="1">Membrane</location>
        <topology evidence="1">Multi-pass membrane protein</topology>
    </subcellularLocation>
</comment>
<dbReference type="Pfam" id="PF00119">
    <property type="entry name" value="ATP-synt_A"/>
    <property type="match status" value="1"/>
</dbReference>
<comment type="similarity">
    <text evidence="2 11 12">Belongs to the ATPase A chain family.</text>
</comment>
<dbReference type="InterPro" id="IPR045083">
    <property type="entry name" value="ATP_synth_F0_asu_bact/mt"/>
</dbReference>
<evidence type="ECO:0000256" key="2">
    <source>
        <dbReference type="ARBA" id="ARBA00006810"/>
    </source>
</evidence>
<dbReference type="GO" id="GO:0046933">
    <property type="term" value="F:proton-transporting ATP synthase activity, rotational mechanism"/>
    <property type="evidence" value="ECO:0007669"/>
    <property type="project" value="UniProtKB-UniRule"/>
</dbReference>
<dbReference type="STRING" id="1774969.AUC69_01680"/>
<dbReference type="InterPro" id="IPR023011">
    <property type="entry name" value="ATP_synth_F0_asu_AS"/>
</dbReference>
<name>A0A1E3VWD7_9HYPH</name>
<comment type="caution">
    <text evidence="13">The sequence shown here is derived from an EMBL/GenBank/DDBJ whole genome shotgun (WGS) entry which is preliminary data.</text>
</comment>
<sequence length="237" mass="26338">MHQFEIKRLIELDVFGFDASFTNSALFMVIAAALITLFTVFAMRKGSLVPGRLQSVAEMSYEFVAGMVRDNVGTEGMKYFPFIFTLFMFVLALNMLGMVPYSFTVTSHIIVTFALAAFIFIAVTIIGFWKHGIKFLKFFVPSGVPFVMLPLLVVIEVISYLTRPVSLSVRLFANMMAGHTMLKVFGSFVVALGLLGGWAALAFMVAFTGLELLVAFLQAYVFAILTCIYLNDALHMH</sequence>
<keyword evidence="14" id="KW-1185">Reference proteome</keyword>
<evidence type="ECO:0000313" key="13">
    <source>
        <dbReference type="EMBL" id="ODR97858.1"/>
    </source>
</evidence>
<evidence type="ECO:0000256" key="3">
    <source>
        <dbReference type="ARBA" id="ARBA00022448"/>
    </source>
</evidence>
<dbReference type="NCBIfam" id="TIGR01131">
    <property type="entry name" value="ATP_synt_6_or_A"/>
    <property type="match status" value="1"/>
</dbReference>
<evidence type="ECO:0000256" key="1">
    <source>
        <dbReference type="ARBA" id="ARBA00004141"/>
    </source>
</evidence>
<organism evidence="13 14">
    <name type="scientific">Methyloceanibacter superfactus</name>
    <dbReference type="NCBI Taxonomy" id="1774969"/>
    <lineage>
        <taxon>Bacteria</taxon>
        <taxon>Pseudomonadati</taxon>
        <taxon>Pseudomonadota</taxon>
        <taxon>Alphaproteobacteria</taxon>
        <taxon>Hyphomicrobiales</taxon>
        <taxon>Hyphomicrobiaceae</taxon>
        <taxon>Methyloceanibacter</taxon>
    </lineage>
</organism>
<keyword evidence="3 11" id="KW-0813">Transport</keyword>
<dbReference type="GO" id="GO:0045259">
    <property type="term" value="C:proton-transporting ATP synthase complex"/>
    <property type="evidence" value="ECO:0007669"/>
    <property type="project" value="UniProtKB-KW"/>
</dbReference>
<feature type="transmembrane region" description="Helical" evidence="11">
    <location>
        <begin position="212"/>
        <end position="231"/>
    </location>
</feature>
<keyword evidence="5 11" id="KW-0812">Transmembrane</keyword>
<dbReference type="InterPro" id="IPR035908">
    <property type="entry name" value="F0_ATP_A_sf"/>
</dbReference>
<feature type="transmembrane region" description="Helical" evidence="11">
    <location>
        <begin position="79"/>
        <end position="103"/>
    </location>
</feature>
<feature type="transmembrane region" description="Helical" evidence="11">
    <location>
        <begin position="25"/>
        <end position="43"/>
    </location>
</feature>
<dbReference type="AlphaFoldDB" id="A0A1E3VWD7"/>
<keyword evidence="4 11" id="KW-0138">CF(0)</keyword>
<dbReference type="InterPro" id="IPR000568">
    <property type="entry name" value="ATP_synth_F0_asu"/>
</dbReference>
<dbReference type="OrthoDB" id="9809130at2"/>
<keyword evidence="8 11" id="KW-0406">Ion transport</keyword>
<feature type="transmembrane region" description="Helical" evidence="11">
    <location>
        <begin position="138"/>
        <end position="161"/>
    </location>
</feature>
<feature type="transmembrane region" description="Helical" evidence="11">
    <location>
        <begin position="181"/>
        <end position="205"/>
    </location>
</feature>
<dbReference type="HAMAP" id="MF_01393">
    <property type="entry name" value="ATP_synth_a_bact"/>
    <property type="match status" value="1"/>
</dbReference>
<dbReference type="GO" id="GO:0005886">
    <property type="term" value="C:plasma membrane"/>
    <property type="evidence" value="ECO:0007669"/>
    <property type="project" value="UniProtKB-SubCell"/>
</dbReference>
<keyword evidence="9 11" id="KW-0472">Membrane</keyword>
<dbReference type="PANTHER" id="PTHR11410">
    <property type="entry name" value="ATP SYNTHASE SUBUNIT A"/>
    <property type="match status" value="1"/>
</dbReference>
<dbReference type="PRINTS" id="PR00123">
    <property type="entry name" value="ATPASEA"/>
</dbReference>
<evidence type="ECO:0000256" key="9">
    <source>
        <dbReference type="ARBA" id="ARBA00023136"/>
    </source>
</evidence>
<evidence type="ECO:0000256" key="10">
    <source>
        <dbReference type="ARBA" id="ARBA00023310"/>
    </source>
</evidence>
<dbReference type="PROSITE" id="PS00449">
    <property type="entry name" value="ATPASE_A"/>
    <property type="match status" value="1"/>
</dbReference>
<feature type="transmembrane region" description="Helical" evidence="11">
    <location>
        <begin position="109"/>
        <end position="129"/>
    </location>
</feature>
<reference evidence="13 14" key="1">
    <citation type="journal article" date="2016" name="Environ. Microbiol.">
        <title>New Methyloceanibacter diversity from North Sea sediments includes methanotroph containing solely the soluble methane monooxygenase.</title>
        <authorList>
            <person name="Vekeman B."/>
            <person name="Kerckhof F.M."/>
            <person name="Cremers G."/>
            <person name="de Vos P."/>
            <person name="Vandamme P."/>
            <person name="Boon N."/>
            <person name="Op den Camp H.J."/>
            <person name="Heylen K."/>
        </authorList>
    </citation>
    <scope>NUCLEOTIDE SEQUENCE [LARGE SCALE GENOMIC DNA]</scope>
    <source>
        <strain evidence="13 14">R-67175</strain>
    </source>
</reference>
<evidence type="ECO:0000256" key="11">
    <source>
        <dbReference type="HAMAP-Rule" id="MF_01393"/>
    </source>
</evidence>
<protein>
    <recommendedName>
        <fullName evidence="11 12">ATP synthase subunit a</fullName>
    </recommendedName>
    <alternativeName>
        <fullName evidence="11">ATP synthase F0 sector subunit a</fullName>
    </alternativeName>
    <alternativeName>
        <fullName evidence="11">F-ATPase subunit 6</fullName>
    </alternativeName>
</protein>
<dbReference type="EMBL" id="LPWF01000024">
    <property type="protein sequence ID" value="ODR97858.1"/>
    <property type="molecule type" value="Genomic_DNA"/>
</dbReference>
<evidence type="ECO:0000256" key="4">
    <source>
        <dbReference type="ARBA" id="ARBA00022547"/>
    </source>
</evidence>
<proteinExistence type="inferred from homology"/>
<dbReference type="Gene3D" id="1.20.120.220">
    <property type="entry name" value="ATP synthase, F0 complex, subunit A"/>
    <property type="match status" value="1"/>
</dbReference>
<dbReference type="PANTHER" id="PTHR11410:SF0">
    <property type="entry name" value="ATP SYNTHASE SUBUNIT A"/>
    <property type="match status" value="1"/>
</dbReference>
<dbReference type="CDD" id="cd00310">
    <property type="entry name" value="ATP-synt_Fo_a_6"/>
    <property type="match status" value="1"/>
</dbReference>
<evidence type="ECO:0000256" key="7">
    <source>
        <dbReference type="ARBA" id="ARBA00022989"/>
    </source>
</evidence>
<keyword evidence="6 11" id="KW-0375">Hydrogen ion transport</keyword>
<dbReference type="FunFam" id="1.20.120.220:FF:000003">
    <property type="entry name" value="ATP synthase subunit a"/>
    <property type="match status" value="1"/>
</dbReference>
<keyword evidence="11" id="KW-1003">Cell membrane</keyword>